<organism evidence="17 18">
    <name type="scientific">Myripristis murdjan</name>
    <name type="common">pinecone soldierfish</name>
    <dbReference type="NCBI Taxonomy" id="586833"/>
    <lineage>
        <taxon>Eukaryota</taxon>
        <taxon>Metazoa</taxon>
        <taxon>Chordata</taxon>
        <taxon>Craniata</taxon>
        <taxon>Vertebrata</taxon>
        <taxon>Euteleostomi</taxon>
        <taxon>Actinopterygii</taxon>
        <taxon>Neopterygii</taxon>
        <taxon>Teleostei</taxon>
        <taxon>Neoteleostei</taxon>
        <taxon>Acanthomorphata</taxon>
        <taxon>Holocentriformes</taxon>
        <taxon>Holocentridae</taxon>
        <taxon>Myripristis</taxon>
    </lineage>
</organism>
<evidence type="ECO:0000256" key="9">
    <source>
        <dbReference type="ARBA" id="ARBA00022989"/>
    </source>
</evidence>
<evidence type="ECO:0000256" key="8">
    <source>
        <dbReference type="ARBA" id="ARBA00022859"/>
    </source>
</evidence>
<comment type="similarity">
    <text evidence="2">Belongs to the Toll-like receptor family.</text>
</comment>
<keyword evidence="8" id="KW-0391">Immunity</keyword>
<evidence type="ECO:0000256" key="5">
    <source>
        <dbReference type="ARBA" id="ARBA00022692"/>
    </source>
</evidence>
<dbReference type="InterPro" id="IPR003591">
    <property type="entry name" value="Leu-rich_rpt_typical-subtyp"/>
</dbReference>
<dbReference type="PANTHER" id="PTHR24365">
    <property type="entry name" value="TOLL-LIKE RECEPTOR"/>
    <property type="match status" value="1"/>
</dbReference>
<dbReference type="InterPro" id="IPR032675">
    <property type="entry name" value="LRR_dom_sf"/>
</dbReference>
<dbReference type="InterPro" id="IPR001611">
    <property type="entry name" value="Leu-rich_rpt"/>
</dbReference>
<dbReference type="Pfam" id="PF13855">
    <property type="entry name" value="LRR_8"/>
    <property type="match status" value="5"/>
</dbReference>
<feature type="domain" description="TIR" evidence="16">
    <location>
        <begin position="800"/>
        <end position="941"/>
    </location>
</feature>
<evidence type="ECO:0000256" key="2">
    <source>
        <dbReference type="ARBA" id="ARBA00009634"/>
    </source>
</evidence>
<dbReference type="InParanoid" id="A0A668AJB1"/>
<reference evidence="17" key="3">
    <citation type="submission" date="2025-09" db="UniProtKB">
        <authorList>
            <consortium name="Ensembl"/>
        </authorList>
    </citation>
    <scope>IDENTIFICATION</scope>
</reference>
<name>A0A668AJB1_9TELE</name>
<keyword evidence="11" id="KW-0675">Receptor</keyword>
<evidence type="ECO:0000256" key="13">
    <source>
        <dbReference type="ARBA" id="ARBA00023198"/>
    </source>
</evidence>
<dbReference type="SUPFAM" id="SSF52047">
    <property type="entry name" value="RNI-like"/>
    <property type="match status" value="1"/>
</dbReference>
<keyword evidence="10 15" id="KW-0472">Membrane</keyword>
<evidence type="ECO:0000256" key="6">
    <source>
        <dbReference type="ARBA" id="ARBA00022729"/>
    </source>
</evidence>
<dbReference type="GeneTree" id="ENSGT00940000163999"/>
<evidence type="ECO:0000256" key="11">
    <source>
        <dbReference type="ARBA" id="ARBA00023170"/>
    </source>
</evidence>
<dbReference type="InterPro" id="IPR000483">
    <property type="entry name" value="Cys-rich_flank_reg_C"/>
</dbReference>
<dbReference type="PROSITE" id="PS50104">
    <property type="entry name" value="TIR"/>
    <property type="match status" value="1"/>
</dbReference>
<dbReference type="Gene3D" id="3.40.50.10140">
    <property type="entry name" value="Toll/interleukin-1 receptor homology (TIR) domain"/>
    <property type="match status" value="1"/>
</dbReference>
<dbReference type="Pfam" id="PF01582">
    <property type="entry name" value="TIR"/>
    <property type="match status" value="1"/>
</dbReference>
<dbReference type="SUPFAM" id="SSF52058">
    <property type="entry name" value="L domain-like"/>
    <property type="match status" value="1"/>
</dbReference>
<dbReference type="SMART" id="SM00082">
    <property type="entry name" value="LRRCT"/>
    <property type="match status" value="1"/>
</dbReference>
<keyword evidence="7" id="KW-0677">Repeat</keyword>
<evidence type="ECO:0000313" key="17">
    <source>
        <dbReference type="Ensembl" id="ENSMMDP00005048084.1"/>
    </source>
</evidence>
<comment type="subcellular location">
    <subcellularLocation>
        <location evidence="1">Membrane</location>
        <topology evidence="1">Single-pass type I membrane protein</topology>
    </subcellularLocation>
</comment>
<evidence type="ECO:0000256" key="15">
    <source>
        <dbReference type="SAM" id="Phobius"/>
    </source>
</evidence>
<dbReference type="PANTHER" id="PTHR24365:SF522">
    <property type="entry name" value="LOW QUALITY PROTEIN: TOLL-LIKE RECEPTOR 13-RELATED"/>
    <property type="match status" value="1"/>
</dbReference>
<sequence>VKLLFTKMTRSREAKFFQLRALFCLLSITGFAVPVTAYTLKRCRISRNKAICTESHLTNIPQDIPARVIGFDLSKNRISKIKVSDFKDLKNLKTLYLIKNNISVIDKGAFTHLIALQVLNLNTNSLTEVEDNLFDGLSNLTELRLAKNHIQAVAPSAFQSLTNLNFLDLGNNKLHSLTQVKSILHYLPHLQYLWIGGNNFSTFQSSDFSSKSTKLRELDLSGNSNLKVFNLTTDIFPNLTSLNLGHCGKTNSMIWEVHNKTFLGRVSNLDISGLNMSLEGMKTLLESLNSSLISLRMSAMRRNVQALINISCGIPSLSKLELRSNGFKAVTQNLFHLCVSVSELDLASNQIRCRSDNCFRSLRQLRILNLKSNRLSSVPFATRNLPTLEELDLSFNEISALGCQDFANLTTLRKLSIRQNMISSLKDCAFKDLRQLQVLRLNNNYISNLNGAFKNYLPNLISLTLNKNRLTIIRKGTFASLQSLQNLSLHENQINRLEPGSFIGLTNLTIIQLQSNNLTRSQINISVFGALKNLKTLHLMENHIKYDTEDKIVDPPFSQLSKLETLLIFAQHYRLKSHLPQNLLQGLTNLLVFRTRNIEILSLHPDTFNYTPLLKELDISSNELTDIPAQLFSQIKNLEKLYVSRTNLRSLDFLVNANLTKLRFLQVRKNAFSVISEEQLQSLPALDYLDMQGNSFTCNCDNAWFLQWVKNNNQTQVYDAYNFECNYPHALKGMKLLNIDFHTCSVDIGFICFMSTSCTVILFLLAFFTYHFLRWQLVYAYYLLLASLFDKKQRNKQTSHQYDAFVSYNIHDEPWVLRELLPKLEGEQGWRLCLHHRDFQPGKPILDNITDAIYQSRKTLCVISRRYLESEWCSREIQVASFRLFDERKDVLILVFLEEIPGWQLTPYHRIRRLLRRRTYLSWSRAEEHRGLFWEKLRQALETKEDPVLQSKSRRHQRDHGIFAES</sequence>
<keyword evidence="4" id="KW-0433">Leucine-rich repeat</keyword>
<evidence type="ECO:0000256" key="10">
    <source>
        <dbReference type="ARBA" id="ARBA00023136"/>
    </source>
</evidence>
<keyword evidence="6" id="KW-0732">Signal</keyword>
<feature type="region of interest" description="Disordered" evidence="14">
    <location>
        <begin position="945"/>
        <end position="966"/>
    </location>
</feature>
<dbReference type="Ensembl" id="ENSMMDT00005049032.1">
    <property type="protein sequence ID" value="ENSMMDP00005048084.1"/>
    <property type="gene ID" value="ENSMMDG00005021723.1"/>
</dbReference>
<evidence type="ECO:0000256" key="3">
    <source>
        <dbReference type="ARBA" id="ARBA00022588"/>
    </source>
</evidence>
<gene>
    <name evidence="17" type="primary">LOC115379210</name>
</gene>
<dbReference type="AlphaFoldDB" id="A0A668AJB1"/>
<keyword evidence="3" id="KW-0399">Innate immunity</keyword>
<dbReference type="InterPro" id="IPR000157">
    <property type="entry name" value="TIR_dom"/>
</dbReference>
<evidence type="ECO:0000256" key="1">
    <source>
        <dbReference type="ARBA" id="ARBA00004479"/>
    </source>
</evidence>
<protein>
    <submittedName>
        <fullName evidence="17">Toll-like receptor 22</fullName>
    </submittedName>
</protein>
<dbReference type="Proteomes" id="UP000472263">
    <property type="component" value="Chromosome 20"/>
</dbReference>
<evidence type="ECO:0000256" key="14">
    <source>
        <dbReference type="SAM" id="MobiDB-lite"/>
    </source>
</evidence>
<dbReference type="FunFam" id="3.80.10.10:FF:000770">
    <property type="entry name" value="Uncharacterized protein"/>
    <property type="match status" value="1"/>
</dbReference>
<dbReference type="InterPro" id="IPR035897">
    <property type="entry name" value="Toll_tir_struct_dom_sf"/>
</dbReference>
<dbReference type="Pfam" id="PF00560">
    <property type="entry name" value="LRR_1"/>
    <property type="match status" value="1"/>
</dbReference>
<dbReference type="SMART" id="SM00255">
    <property type="entry name" value="TIR"/>
    <property type="match status" value="1"/>
</dbReference>
<evidence type="ECO:0000256" key="7">
    <source>
        <dbReference type="ARBA" id="ARBA00022737"/>
    </source>
</evidence>
<evidence type="ECO:0000256" key="12">
    <source>
        <dbReference type="ARBA" id="ARBA00023180"/>
    </source>
</evidence>
<evidence type="ECO:0000256" key="4">
    <source>
        <dbReference type="ARBA" id="ARBA00022614"/>
    </source>
</evidence>
<dbReference type="FunFam" id="3.80.10.10:FF:001164">
    <property type="entry name" value="GH01279p"/>
    <property type="match status" value="1"/>
</dbReference>
<dbReference type="GO" id="GO:0045087">
    <property type="term" value="P:innate immune response"/>
    <property type="evidence" value="ECO:0007669"/>
    <property type="project" value="UniProtKB-KW"/>
</dbReference>
<keyword evidence="18" id="KW-1185">Reference proteome</keyword>
<keyword evidence="12" id="KW-0325">Glycoprotein</keyword>
<keyword evidence="9 15" id="KW-1133">Transmembrane helix</keyword>
<dbReference type="PROSITE" id="PS51450">
    <property type="entry name" value="LRR"/>
    <property type="match status" value="3"/>
</dbReference>
<proteinExistence type="inferred from homology"/>
<keyword evidence="13" id="KW-0395">Inflammatory response</keyword>
<evidence type="ECO:0000313" key="18">
    <source>
        <dbReference type="Proteomes" id="UP000472263"/>
    </source>
</evidence>
<keyword evidence="5 15" id="KW-0812">Transmembrane</keyword>
<reference evidence="17" key="2">
    <citation type="submission" date="2025-08" db="UniProtKB">
        <authorList>
            <consortium name="Ensembl"/>
        </authorList>
    </citation>
    <scope>IDENTIFICATION</scope>
</reference>
<dbReference type="GO" id="GO:0002224">
    <property type="term" value="P:toll-like receptor signaling pathway"/>
    <property type="evidence" value="ECO:0007669"/>
    <property type="project" value="TreeGrafter"/>
</dbReference>
<dbReference type="Gene3D" id="3.80.10.10">
    <property type="entry name" value="Ribonuclease Inhibitor"/>
    <property type="match status" value="3"/>
</dbReference>
<dbReference type="FunFam" id="3.40.50.10140:FF:000001">
    <property type="entry name" value="Toll-like receptor 2"/>
    <property type="match status" value="1"/>
</dbReference>
<feature type="transmembrane region" description="Helical" evidence="15">
    <location>
        <begin position="748"/>
        <end position="773"/>
    </location>
</feature>
<dbReference type="GO" id="GO:0038023">
    <property type="term" value="F:signaling receptor activity"/>
    <property type="evidence" value="ECO:0007669"/>
    <property type="project" value="TreeGrafter"/>
</dbReference>
<dbReference type="SMART" id="SM00369">
    <property type="entry name" value="LRR_TYP"/>
    <property type="match status" value="19"/>
</dbReference>
<dbReference type="SUPFAM" id="SSF52200">
    <property type="entry name" value="Toll/Interleukin receptor TIR domain"/>
    <property type="match status" value="1"/>
</dbReference>
<dbReference type="PRINTS" id="PR01537">
    <property type="entry name" value="INTRLKN1R1F"/>
</dbReference>
<dbReference type="GO" id="GO:0005886">
    <property type="term" value="C:plasma membrane"/>
    <property type="evidence" value="ECO:0007669"/>
    <property type="project" value="TreeGrafter"/>
</dbReference>
<dbReference type="SMART" id="SM00365">
    <property type="entry name" value="LRR_SD22"/>
    <property type="match status" value="9"/>
</dbReference>
<dbReference type="GO" id="GO:0006954">
    <property type="term" value="P:inflammatory response"/>
    <property type="evidence" value="ECO:0007669"/>
    <property type="project" value="UniProtKB-KW"/>
</dbReference>
<evidence type="ECO:0000259" key="16">
    <source>
        <dbReference type="PROSITE" id="PS50104"/>
    </source>
</evidence>
<accession>A0A668AJB1</accession>
<reference evidence="17" key="1">
    <citation type="submission" date="2019-06" db="EMBL/GenBank/DDBJ databases">
        <authorList>
            <consortium name="Wellcome Sanger Institute Data Sharing"/>
        </authorList>
    </citation>
    <scope>NUCLEOTIDE SEQUENCE [LARGE SCALE GENOMIC DNA]</scope>
</reference>